<sequence length="143" mass="14957">MDYNGTIGKGDTYMTSGMKFFFGLAIVMLGIAMGLIVFSLWGPTPTSQPVEVNGVRTFTPGQGAVKPKKRGGGGGSVFTKSVAPSKVTPPPGGGGNRSNKYREEMETIEVDKEGNTFSVRQFTPGAPAGDAPSFKPDAVPIPK</sequence>
<dbReference type="Proteomes" id="UP001272515">
    <property type="component" value="Unassembled WGS sequence"/>
</dbReference>
<reference evidence="3 4" key="1">
    <citation type="submission" date="2023-10" db="EMBL/GenBank/DDBJ databases">
        <title>Veillonella sp. nov., isolated from a pig farm feces dump.</title>
        <authorList>
            <person name="Chang Y.-H."/>
        </authorList>
    </citation>
    <scope>NUCLEOTIDE SEQUENCE [LARGE SCALE GENOMIC DNA]</scope>
    <source>
        <strain evidence="3 4">YH-vei2233</strain>
    </source>
</reference>
<accession>A0ABU3ZA48</accession>
<proteinExistence type="predicted"/>
<evidence type="ECO:0000313" key="4">
    <source>
        <dbReference type="Proteomes" id="UP001272515"/>
    </source>
</evidence>
<organism evidence="3 4">
    <name type="scientific">Veillonella absiana</name>
    <dbReference type="NCBI Taxonomy" id="3079305"/>
    <lineage>
        <taxon>Bacteria</taxon>
        <taxon>Bacillati</taxon>
        <taxon>Bacillota</taxon>
        <taxon>Negativicutes</taxon>
        <taxon>Veillonellales</taxon>
        <taxon>Veillonellaceae</taxon>
        <taxon>Veillonella</taxon>
    </lineage>
</organism>
<keyword evidence="2" id="KW-0812">Transmembrane</keyword>
<keyword evidence="2" id="KW-1133">Transmembrane helix</keyword>
<dbReference type="RefSeq" id="WP_317330194.1">
    <property type="nucleotide sequence ID" value="NZ_JAWJZB010000009.1"/>
</dbReference>
<evidence type="ECO:0000256" key="1">
    <source>
        <dbReference type="SAM" id="MobiDB-lite"/>
    </source>
</evidence>
<feature type="compositionally biased region" description="Basic and acidic residues" evidence="1">
    <location>
        <begin position="100"/>
        <end position="114"/>
    </location>
</feature>
<evidence type="ECO:0000313" key="3">
    <source>
        <dbReference type="EMBL" id="MDV5088799.1"/>
    </source>
</evidence>
<name>A0ABU3ZA48_9FIRM</name>
<protein>
    <submittedName>
        <fullName evidence="3">Uncharacterized protein</fullName>
    </submittedName>
</protein>
<keyword evidence="4" id="KW-1185">Reference proteome</keyword>
<evidence type="ECO:0000256" key="2">
    <source>
        <dbReference type="SAM" id="Phobius"/>
    </source>
</evidence>
<dbReference type="EMBL" id="JAWJZB010000009">
    <property type="protein sequence ID" value="MDV5088799.1"/>
    <property type="molecule type" value="Genomic_DNA"/>
</dbReference>
<feature type="transmembrane region" description="Helical" evidence="2">
    <location>
        <begin position="20"/>
        <end position="41"/>
    </location>
</feature>
<feature type="region of interest" description="Disordered" evidence="1">
    <location>
        <begin position="59"/>
        <end position="143"/>
    </location>
</feature>
<comment type="caution">
    <text evidence="3">The sequence shown here is derived from an EMBL/GenBank/DDBJ whole genome shotgun (WGS) entry which is preliminary data.</text>
</comment>
<gene>
    <name evidence="3" type="ORF">RVY80_08100</name>
</gene>
<keyword evidence="2" id="KW-0472">Membrane</keyword>